<evidence type="ECO:0008006" key="4">
    <source>
        <dbReference type="Google" id="ProtNLM"/>
    </source>
</evidence>
<dbReference type="KEGG" id="trg:TRUGW13939_01242"/>
<dbReference type="AlphaFoldDB" id="A0A7H8QJP6"/>
<evidence type="ECO:0000256" key="1">
    <source>
        <dbReference type="SAM" id="SignalP"/>
    </source>
</evidence>
<protein>
    <recommendedName>
        <fullName evidence="4">Cyanovirin-N domain-containing protein</fullName>
    </recommendedName>
</protein>
<name>A0A7H8QJP6_TALRU</name>
<reference evidence="3" key="1">
    <citation type="submission" date="2020-06" db="EMBL/GenBank/DDBJ databases">
        <title>A chromosome-scale genome assembly of Talaromyces rugulosus W13939.</title>
        <authorList>
            <person name="Wang B."/>
            <person name="Guo L."/>
            <person name="Ye K."/>
            <person name="Wang L."/>
        </authorList>
    </citation>
    <scope>NUCLEOTIDE SEQUENCE [LARGE SCALE GENOMIC DNA]</scope>
    <source>
        <strain evidence="3">W13939</strain>
    </source>
</reference>
<feature type="chain" id="PRO_5028961788" description="Cyanovirin-N domain-containing protein" evidence="1">
    <location>
        <begin position="17"/>
        <end position="108"/>
    </location>
</feature>
<accession>A0A7H8QJP6</accession>
<keyword evidence="1" id="KW-0732">Signal</keyword>
<organism evidence="2 3">
    <name type="scientific">Talaromyces rugulosus</name>
    <name type="common">Penicillium rugulosum</name>
    <dbReference type="NCBI Taxonomy" id="121627"/>
    <lineage>
        <taxon>Eukaryota</taxon>
        <taxon>Fungi</taxon>
        <taxon>Dikarya</taxon>
        <taxon>Ascomycota</taxon>
        <taxon>Pezizomycotina</taxon>
        <taxon>Eurotiomycetes</taxon>
        <taxon>Eurotiomycetidae</taxon>
        <taxon>Eurotiales</taxon>
        <taxon>Trichocomaceae</taxon>
        <taxon>Talaromyces</taxon>
        <taxon>Talaromyces sect. Islandici</taxon>
    </lineage>
</organism>
<dbReference type="GeneID" id="55988755"/>
<dbReference type="OrthoDB" id="5219036at2759"/>
<dbReference type="RefSeq" id="XP_035340337.1">
    <property type="nucleotide sequence ID" value="XM_035484444.1"/>
</dbReference>
<proteinExistence type="predicted"/>
<dbReference type="Proteomes" id="UP000509510">
    <property type="component" value="Chromosome I"/>
</dbReference>
<evidence type="ECO:0000313" key="2">
    <source>
        <dbReference type="EMBL" id="QKX54158.1"/>
    </source>
</evidence>
<dbReference type="EMBL" id="CP055898">
    <property type="protein sequence ID" value="QKX54158.1"/>
    <property type="molecule type" value="Genomic_DNA"/>
</dbReference>
<evidence type="ECO:0000313" key="3">
    <source>
        <dbReference type="Proteomes" id="UP000509510"/>
    </source>
</evidence>
<sequence length="108" mass="11267">MRYLAVFASILAVAAAGDFGSWSLYCGSSCSGGTLIGTGDLDSNVISSCTNLGATYDYCHLEVVQYTNMYRAVLSSDGTCGDSSNPVISAGGCTSAGSWSNYQIYYYA</sequence>
<feature type="signal peptide" evidence="1">
    <location>
        <begin position="1"/>
        <end position="16"/>
    </location>
</feature>
<keyword evidence="3" id="KW-1185">Reference proteome</keyword>
<gene>
    <name evidence="2" type="ORF">TRUGW13939_01242</name>
</gene>